<dbReference type="PANTHER" id="PTHR11088:SF60">
    <property type="entry name" value="TRNA DIMETHYLALLYLTRANSFERASE"/>
    <property type="match status" value="1"/>
</dbReference>
<dbReference type="GO" id="GO:0005524">
    <property type="term" value="F:ATP binding"/>
    <property type="evidence" value="ECO:0007669"/>
    <property type="project" value="UniProtKB-UniRule"/>
</dbReference>
<dbReference type="NCBIfam" id="TIGR00174">
    <property type="entry name" value="miaA"/>
    <property type="match status" value="1"/>
</dbReference>
<comment type="caution">
    <text evidence="10">Lacks conserved residue(s) required for the propagation of feature annotation.</text>
</comment>
<evidence type="ECO:0000256" key="7">
    <source>
        <dbReference type="ARBA" id="ARBA00022840"/>
    </source>
</evidence>
<dbReference type="HAMAP" id="MF_00185">
    <property type="entry name" value="IPP_trans"/>
    <property type="match status" value="1"/>
</dbReference>
<evidence type="ECO:0000313" key="14">
    <source>
        <dbReference type="EMBL" id="KRM56376.1"/>
    </source>
</evidence>
<evidence type="ECO:0000256" key="8">
    <source>
        <dbReference type="ARBA" id="ARBA00022842"/>
    </source>
</evidence>
<dbReference type="RefSeq" id="WP_056975344.1">
    <property type="nucleotide sequence ID" value="NZ_AYYO01000005.1"/>
</dbReference>
<evidence type="ECO:0000256" key="6">
    <source>
        <dbReference type="ARBA" id="ARBA00022741"/>
    </source>
</evidence>
<dbReference type="OrthoDB" id="9776390at2"/>
<keyword evidence="5 10" id="KW-0819">tRNA processing</keyword>
<dbReference type="Proteomes" id="UP000051679">
    <property type="component" value="Unassembled WGS sequence"/>
</dbReference>
<dbReference type="InterPro" id="IPR018022">
    <property type="entry name" value="IPT"/>
</dbReference>
<evidence type="ECO:0000256" key="5">
    <source>
        <dbReference type="ARBA" id="ARBA00022694"/>
    </source>
</evidence>
<accession>A0A0R1ZMR1</accession>
<gene>
    <name evidence="10" type="primary">miaA</name>
    <name evidence="14" type="ORF">FC18_GL000059</name>
</gene>
<keyword evidence="6 10" id="KW-0547">Nucleotide-binding</keyword>
<comment type="cofactor">
    <cofactor evidence="1 10">
        <name>Mg(2+)</name>
        <dbReference type="ChEBI" id="CHEBI:18420"/>
    </cofactor>
</comment>
<dbReference type="PANTHER" id="PTHR11088">
    <property type="entry name" value="TRNA DIMETHYLALLYLTRANSFERASE"/>
    <property type="match status" value="1"/>
</dbReference>
<organism evidence="14 15">
    <name type="scientific">Lacticaseibacillus sharpeae JCM 1186 = DSM 20505</name>
    <dbReference type="NCBI Taxonomy" id="1291052"/>
    <lineage>
        <taxon>Bacteria</taxon>
        <taxon>Bacillati</taxon>
        <taxon>Bacillota</taxon>
        <taxon>Bacilli</taxon>
        <taxon>Lactobacillales</taxon>
        <taxon>Lactobacillaceae</taxon>
        <taxon>Lacticaseibacillus</taxon>
    </lineage>
</organism>
<evidence type="ECO:0000256" key="2">
    <source>
        <dbReference type="ARBA" id="ARBA00003213"/>
    </source>
</evidence>
<evidence type="ECO:0000256" key="12">
    <source>
        <dbReference type="RuleBase" id="RU003784"/>
    </source>
</evidence>
<dbReference type="EC" id="2.5.1.75" evidence="10"/>
<dbReference type="SUPFAM" id="SSF52540">
    <property type="entry name" value="P-loop containing nucleoside triphosphate hydrolases"/>
    <property type="match status" value="2"/>
</dbReference>
<dbReference type="InterPro" id="IPR039657">
    <property type="entry name" value="Dimethylallyltransferase"/>
</dbReference>
<dbReference type="EMBL" id="AYYO01000005">
    <property type="protein sequence ID" value="KRM56376.1"/>
    <property type="molecule type" value="Genomic_DNA"/>
</dbReference>
<evidence type="ECO:0000256" key="13">
    <source>
        <dbReference type="RuleBase" id="RU003785"/>
    </source>
</evidence>
<dbReference type="GO" id="GO:0006400">
    <property type="term" value="P:tRNA modification"/>
    <property type="evidence" value="ECO:0007669"/>
    <property type="project" value="TreeGrafter"/>
</dbReference>
<keyword evidence="15" id="KW-1185">Reference proteome</keyword>
<name>A0A0R1ZMR1_9LACO</name>
<keyword evidence="4 10" id="KW-0808">Transferase</keyword>
<comment type="caution">
    <text evidence="14">The sequence shown here is derived from an EMBL/GenBank/DDBJ whole genome shotgun (WGS) entry which is preliminary data.</text>
</comment>
<comment type="subunit">
    <text evidence="10">Monomer.</text>
</comment>
<feature type="site" description="Interaction with substrate tRNA" evidence="10">
    <location>
        <position position="103"/>
    </location>
</feature>
<evidence type="ECO:0000256" key="1">
    <source>
        <dbReference type="ARBA" id="ARBA00001946"/>
    </source>
</evidence>
<sequence length="313" mass="34412">MQQKPKIVMVGGPTAVGKTALAIDLAQKLGGIIVNADAFQVYRGMDIGTAKPTAAEQAAAEHRLIDILDPRASFSVAEFMRRADAEIAAIRQAGKLPILVGGTGFYLNALRLGLPLGTEGESAVRAKWQHFADANGELATWQELQQRDPAAAAKIPAANVRRTVRALEVIETTGQLFSQQTPPEPKYDALVIGLTTDRDKLYARINARVDQMLKEGLVAEVQRVVAIAGPNAQALAAIGYKELIPYLNGEMALAPAVELIKRNSRRYAKRQLTYFRNQMAPHWFDLIQEPERMAQIEKLVYTWINENLSDNAE</sequence>
<dbReference type="PATRIC" id="fig|1291052.5.peg.61"/>
<dbReference type="GO" id="GO:0052381">
    <property type="term" value="F:tRNA dimethylallyltransferase activity"/>
    <property type="evidence" value="ECO:0007669"/>
    <property type="project" value="UniProtKB-UniRule"/>
</dbReference>
<comment type="similarity">
    <text evidence="3 10 13">Belongs to the IPP transferase family.</text>
</comment>
<evidence type="ECO:0000256" key="9">
    <source>
        <dbReference type="ARBA" id="ARBA00049563"/>
    </source>
</evidence>
<dbReference type="STRING" id="1291052.FC18_GL000059"/>
<evidence type="ECO:0000256" key="3">
    <source>
        <dbReference type="ARBA" id="ARBA00005842"/>
    </source>
</evidence>
<proteinExistence type="inferred from homology"/>
<protein>
    <recommendedName>
        <fullName evidence="10">tRNA dimethylallyltransferase</fullName>
        <ecNumber evidence="10">2.5.1.75</ecNumber>
    </recommendedName>
    <alternativeName>
        <fullName evidence="10">Dimethylallyl diphosphate:tRNA dimethylallyltransferase</fullName>
        <shortName evidence="10">DMAPP:tRNA dimethylallyltransferase</shortName>
        <shortName evidence="10">DMATase</shortName>
    </alternativeName>
    <alternativeName>
        <fullName evidence="10">Isopentenyl-diphosphate:tRNA isopentenyltransferase</fullName>
        <shortName evidence="10">IPP transferase</shortName>
        <shortName evidence="10">IPPT</shortName>
        <shortName evidence="10">IPTase</shortName>
    </alternativeName>
</protein>
<comment type="catalytic activity">
    <reaction evidence="9 10 11">
        <text>adenosine(37) in tRNA + dimethylallyl diphosphate = N(6)-dimethylallyladenosine(37) in tRNA + diphosphate</text>
        <dbReference type="Rhea" id="RHEA:26482"/>
        <dbReference type="Rhea" id="RHEA-COMP:10162"/>
        <dbReference type="Rhea" id="RHEA-COMP:10375"/>
        <dbReference type="ChEBI" id="CHEBI:33019"/>
        <dbReference type="ChEBI" id="CHEBI:57623"/>
        <dbReference type="ChEBI" id="CHEBI:74411"/>
        <dbReference type="ChEBI" id="CHEBI:74415"/>
        <dbReference type="EC" id="2.5.1.75"/>
    </reaction>
</comment>
<comment type="function">
    <text evidence="2 10 12">Catalyzes the transfer of a dimethylallyl group onto the adenine at position 37 in tRNAs that read codons beginning with uridine, leading to the formation of N6-(dimethylallyl)adenosine (i(6)A).</text>
</comment>
<dbReference type="AlphaFoldDB" id="A0A0R1ZMR1"/>
<dbReference type="Gene3D" id="1.10.20.140">
    <property type="match status" value="1"/>
</dbReference>
<feature type="site" description="Interaction with substrate tRNA" evidence="10">
    <location>
        <position position="125"/>
    </location>
</feature>
<evidence type="ECO:0000256" key="11">
    <source>
        <dbReference type="RuleBase" id="RU003783"/>
    </source>
</evidence>
<dbReference type="Gene3D" id="3.40.50.300">
    <property type="entry name" value="P-loop containing nucleotide triphosphate hydrolases"/>
    <property type="match status" value="1"/>
</dbReference>
<feature type="binding site" evidence="10">
    <location>
        <begin position="12"/>
        <end position="19"/>
    </location>
    <ligand>
        <name>ATP</name>
        <dbReference type="ChEBI" id="CHEBI:30616"/>
    </ligand>
</feature>
<keyword evidence="7 10" id="KW-0067">ATP-binding</keyword>
<feature type="binding site" evidence="10">
    <location>
        <begin position="14"/>
        <end position="19"/>
    </location>
    <ligand>
        <name>substrate</name>
    </ligand>
</feature>
<evidence type="ECO:0000313" key="15">
    <source>
        <dbReference type="Proteomes" id="UP000051679"/>
    </source>
</evidence>
<evidence type="ECO:0000256" key="10">
    <source>
        <dbReference type="HAMAP-Rule" id="MF_00185"/>
    </source>
</evidence>
<evidence type="ECO:0000256" key="4">
    <source>
        <dbReference type="ARBA" id="ARBA00022679"/>
    </source>
</evidence>
<keyword evidence="8 10" id="KW-0460">Magnesium</keyword>
<dbReference type="Pfam" id="PF01715">
    <property type="entry name" value="IPPT"/>
    <property type="match status" value="1"/>
</dbReference>
<dbReference type="InterPro" id="IPR027417">
    <property type="entry name" value="P-loop_NTPase"/>
</dbReference>
<reference evidence="14 15" key="1">
    <citation type="journal article" date="2015" name="Genome Announc.">
        <title>Expanding the biotechnology potential of lactobacilli through comparative genomics of 213 strains and associated genera.</title>
        <authorList>
            <person name="Sun Z."/>
            <person name="Harris H.M."/>
            <person name="McCann A."/>
            <person name="Guo C."/>
            <person name="Argimon S."/>
            <person name="Zhang W."/>
            <person name="Yang X."/>
            <person name="Jeffery I.B."/>
            <person name="Cooney J.C."/>
            <person name="Kagawa T.F."/>
            <person name="Liu W."/>
            <person name="Song Y."/>
            <person name="Salvetti E."/>
            <person name="Wrobel A."/>
            <person name="Rasinkangas P."/>
            <person name="Parkhill J."/>
            <person name="Rea M.C."/>
            <person name="O'Sullivan O."/>
            <person name="Ritari J."/>
            <person name="Douillard F.P."/>
            <person name="Paul Ross R."/>
            <person name="Yang R."/>
            <person name="Briner A.E."/>
            <person name="Felis G.E."/>
            <person name="de Vos W.M."/>
            <person name="Barrangou R."/>
            <person name="Klaenhammer T.R."/>
            <person name="Caufield P.W."/>
            <person name="Cui Y."/>
            <person name="Zhang H."/>
            <person name="O'Toole P.W."/>
        </authorList>
    </citation>
    <scope>NUCLEOTIDE SEQUENCE [LARGE SCALE GENOMIC DNA]</scope>
    <source>
        <strain evidence="14 15">DSM 20505</strain>
    </source>
</reference>